<organism evidence="1 2">
    <name type="scientific">Zarea fungicola</name>
    <dbReference type="NCBI Taxonomy" id="93591"/>
    <lineage>
        <taxon>Eukaryota</taxon>
        <taxon>Fungi</taxon>
        <taxon>Dikarya</taxon>
        <taxon>Ascomycota</taxon>
        <taxon>Pezizomycotina</taxon>
        <taxon>Sordariomycetes</taxon>
        <taxon>Hypocreomycetidae</taxon>
        <taxon>Hypocreales</taxon>
        <taxon>Cordycipitaceae</taxon>
        <taxon>Zarea</taxon>
    </lineage>
</organism>
<gene>
    <name evidence="1" type="ORF">NQ176_g11014</name>
</gene>
<name>A0ACC1MD59_9HYPO</name>
<proteinExistence type="predicted"/>
<protein>
    <submittedName>
        <fullName evidence="1">Uncharacterized protein</fullName>
    </submittedName>
</protein>
<dbReference type="EMBL" id="JANJQO010003363">
    <property type="protein sequence ID" value="KAJ2961277.1"/>
    <property type="molecule type" value="Genomic_DNA"/>
</dbReference>
<evidence type="ECO:0000313" key="1">
    <source>
        <dbReference type="EMBL" id="KAJ2961277.1"/>
    </source>
</evidence>
<reference evidence="1" key="1">
    <citation type="submission" date="2022-08" db="EMBL/GenBank/DDBJ databases">
        <title>Genome Sequence of Lecanicillium fungicola.</title>
        <authorList>
            <person name="Buettner E."/>
        </authorList>
    </citation>
    <scope>NUCLEOTIDE SEQUENCE</scope>
    <source>
        <strain evidence="1">Babe33</strain>
    </source>
</reference>
<accession>A0ACC1MD59</accession>
<sequence>MLTDGLGKNNETVYGKVAAGDLPLLVYVSNKHEMEQMIWIKKDFPSTKVVLVGGSEAPFVAKELAAAGIPIILTEDRGGPTTFRTKDALVGPPLTRSIASYLKEAGVQVGFALLEPQMPTDFKIHDLLPEAGWTAKYAGLSDAEAVQLVTSNIEDILGLKSKNQDIVVFEGNPLHYGATAALTFAANSETGALEVAGCFPRENDAGGWDILLPGLVLIDAAFAQLPGIPTVPFKANGKNTFSIASVSSIIVDSQFTKSTDKSGLTLIPPTLHDFGATFANDLQQVFNKTITATDGSQRQPNTIFLTIDSSHEFLDAAGRPTTEGYTLVAEQDGITIRGASPLGAWWGTRTLLQQAILGRQRRCSSGSGR</sequence>
<evidence type="ECO:0000313" key="2">
    <source>
        <dbReference type="Proteomes" id="UP001143910"/>
    </source>
</evidence>
<comment type="caution">
    <text evidence="1">The sequence shown here is derived from an EMBL/GenBank/DDBJ whole genome shotgun (WGS) entry which is preliminary data.</text>
</comment>
<dbReference type="Proteomes" id="UP001143910">
    <property type="component" value="Unassembled WGS sequence"/>
</dbReference>
<keyword evidence="2" id="KW-1185">Reference proteome</keyword>